<dbReference type="AlphaFoldDB" id="A0A916EEC6"/>
<dbReference type="OrthoDB" id="10393893at2759"/>
<reference evidence="2" key="1">
    <citation type="submission" date="2020-05" db="EMBL/GenBank/DDBJ databases">
        <authorList>
            <person name="Rincon C."/>
            <person name="Sanders R I."/>
            <person name="Robbins C."/>
            <person name="Chaturvedi A."/>
        </authorList>
    </citation>
    <scope>NUCLEOTIDE SEQUENCE</scope>
    <source>
        <strain evidence="2">CHB12</strain>
    </source>
</reference>
<dbReference type="VEuPathDB" id="FungiDB:RhiirFUN_015209"/>
<feature type="compositionally biased region" description="Basic residues" evidence="1">
    <location>
        <begin position="71"/>
        <end position="83"/>
    </location>
</feature>
<protein>
    <submittedName>
        <fullName evidence="2">Uncharacterized protein</fullName>
    </submittedName>
</protein>
<dbReference type="Proteomes" id="UP000684084">
    <property type="component" value="Unassembled WGS sequence"/>
</dbReference>
<gene>
    <name evidence="2" type="ORF">CHRIB12_LOCUS18867</name>
</gene>
<feature type="region of interest" description="Disordered" evidence="1">
    <location>
        <begin position="1"/>
        <end position="46"/>
    </location>
</feature>
<name>A0A916EEC6_9GLOM</name>
<comment type="caution">
    <text evidence="2">The sequence shown here is derived from an EMBL/GenBank/DDBJ whole genome shotgun (WGS) entry which is preliminary data.</text>
</comment>
<dbReference type="EMBL" id="CAGKOT010000051">
    <property type="protein sequence ID" value="CAB5384440.1"/>
    <property type="molecule type" value="Genomic_DNA"/>
</dbReference>
<organism evidence="2 3">
    <name type="scientific">Rhizophagus irregularis</name>
    <dbReference type="NCBI Taxonomy" id="588596"/>
    <lineage>
        <taxon>Eukaryota</taxon>
        <taxon>Fungi</taxon>
        <taxon>Fungi incertae sedis</taxon>
        <taxon>Mucoromycota</taxon>
        <taxon>Glomeromycotina</taxon>
        <taxon>Glomeromycetes</taxon>
        <taxon>Glomerales</taxon>
        <taxon>Glomeraceae</taxon>
        <taxon>Rhizophagus</taxon>
    </lineage>
</organism>
<evidence type="ECO:0000313" key="2">
    <source>
        <dbReference type="EMBL" id="CAB5384440.1"/>
    </source>
</evidence>
<feature type="compositionally biased region" description="Basic residues" evidence="1">
    <location>
        <begin position="11"/>
        <end position="23"/>
    </location>
</feature>
<sequence>MQTYPDYVYRPNKRKNEKRRQARKNAVATFNSQDTTTTNNYEGGEAGILENSVKPSQIHKLLTPSPLIPSYKKHSQTTRHQLARHLDSS</sequence>
<evidence type="ECO:0000313" key="3">
    <source>
        <dbReference type="Proteomes" id="UP000684084"/>
    </source>
</evidence>
<feature type="compositionally biased region" description="Polar residues" evidence="1">
    <location>
        <begin position="28"/>
        <end position="41"/>
    </location>
</feature>
<feature type="region of interest" description="Disordered" evidence="1">
    <location>
        <begin position="64"/>
        <end position="89"/>
    </location>
</feature>
<proteinExistence type="predicted"/>
<accession>A0A916EEC6</accession>
<evidence type="ECO:0000256" key="1">
    <source>
        <dbReference type="SAM" id="MobiDB-lite"/>
    </source>
</evidence>